<dbReference type="AlphaFoldDB" id="A0AAN8TKE0"/>
<dbReference type="PROSITE" id="PS51006">
    <property type="entry name" value="PABS_2"/>
    <property type="match status" value="1"/>
</dbReference>
<dbReference type="InterPro" id="IPR030373">
    <property type="entry name" value="PABS_CS"/>
</dbReference>
<dbReference type="GO" id="GO:0008295">
    <property type="term" value="P:spermidine biosynthetic process"/>
    <property type="evidence" value="ECO:0007669"/>
    <property type="project" value="TreeGrafter"/>
</dbReference>
<sequence>MEKECVSVDNSNGKEMECLSIIPGWYSDVSDVFPVPGEIISIKIEKILFKGKSKYQDIMIFQSLTYGKVIVLDGIMQHTERDVCSYVEMIVHLPLASIPNPEKVLIIGGGMGFTLREVLRYSSVEKVDLVEIDEMVIDVSRKYLPEIAKGYEDPRATLYIEDGNAFVKNAAPGTYDVIIVDSSDPCGVSKCFFEKPFLEAASKALRPGGVYIIQAESAWIFLDFIKKLVENCNKFFKGSVNYAWTNVPSYLSGAIGFVICSTEGPPVDFINPVNKVDLDIISTNSESPLKYYNSKVHAAAFALPTFAEKVLYPKK</sequence>
<protein>
    <recommendedName>
        <fullName evidence="5">PABS domain-containing protein</fullName>
    </recommendedName>
</protein>
<comment type="similarity">
    <text evidence="1 4">Belongs to the spermidine/spermine synthase family.</text>
</comment>
<evidence type="ECO:0000256" key="1">
    <source>
        <dbReference type="ARBA" id="ARBA00007867"/>
    </source>
</evidence>
<dbReference type="Gene3D" id="2.30.140.10">
    <property type="entry name" value="Spermidine synthase, tetramerisation domain"/>
    <property type="match status" value="1"/>
</dbReference>
<dbReference type="InterPro" id="IPR001045">
    <property type="entry name" value="Spermi_synthase"/>
</dbReference>
<dbReference type="HAMAP" id="MF_00198">
    <property type="entry name" value="Spermidine_synth"/>
    <property type="match status" value="1"/>
</dbReference>
<evidence type="ECO:0000256" key="4">
    <source>
        <dbReference type="RuleBase" id="RU003836"/>
    </source>
</evidence>
<dbReference type="GO" id="GO:0004766">
    <property type="term" value="F:spermidine synthase activity"/>
    <property type="evidence" value="ECO:0007669"/>
    <property type="project" value="TreeGrafter"/>
</dbReference>
<keyword evidence="7" id="KW-1185">Reference proteome</keyword>
<reference evidence="6 7" key="1">
    <citation type="submission" date="2024-02" db="EMBL/GenBank/DDBJ databases">
        <title>de novo genome assembly of Solanum bulbocastanum strain 11H21.</title>
        <authorList>
            <person name="Hosaka A.J."/>
        </authorList>
    </citation>
    <scope>NUCLEOTIDE SEQUENCE [LARGE SCALE GENOMIC DNA]</scope>
    <source>
        <tissue evidence="6">Young leaves</tissue>
    </source>
</reference>
<feature type="domain" description="PABS" evidence="5">
    <location>
        <begin position="23"/>
        <end position="262"/>
    </location>
</feature>
<keyword evidence="3" id="KW-0620">Polyamine biosynthesis</keyword>
<dbReference type="Pfam" id="PF17284">
    <property type="entry name" value="Spermine_synt_N"/>
    <property type="match status" value="1"/>
</dbReference>
<keyword evidence="2 3" id="KW-0808">Transferase</keyword>
<dbReference type="CDD" id="cd02440">
    <property type="entry name" value="AdoMet_MTases"/>
    <property type="match status" value="1"/>
</dbReference>
<dbReference type="PROSITE" id="PS01330">
    <property type="entry name" value="PABS_1"/>
    <property type="match status" value="1"/>
</dbReference>
<organism evidence="6 7">
    <name type="scientific">Solanum bulbocastanum</name>
    <name type="common">Wild potato</name>
    <dbReference type="NCBI Taxonomy" id="147425"/>
    <lineage>
        <taxon>Eukaryota</taxon>
        <taxon>Viridiplantae</taxon>
        <taxon>Streptophyta</taxon>
        <taxon>Embryophyta</taxon>
        <taxon>Tracheophyta</taxon>
        <taxon>Spermatophyta</taxon>
        <taxon>Magnoliopsida</taxon>
        <taxon>eudicotyledons</taxon>
        <taxon>Gunneridae</taxon>
        <taxon>Pentapetalae</taxon>
        <taxon>asterids</taxon>
        <taxon>lamiids</taxon>
        <taxon>Solanales</taxon>
        <taxon>Solanaceae</taxon>
        <taxon>Solanoideae</taxon>
        <taxon>Solaneae</taxon>
        <taxon>Solanum</taxon>
    </lineage>
</organism>
<dbReference type="FunFam" id="3.40.50.150:FF:000013">
    <property type="entry name" value="Spermidine synthase"/>
    <property type="match status" value="1"/>
</dbReference>
<evidence type="ECO:0000256" key="3">
    <source>
        <dbReference type="PROSITE-ProRule" id="PRU00354"/>
    </source>
</evidence>
<accession>A0AAN8TKE0</accession>
<evidence type="ECO:0000313" key="6">
    <source>
        <dbReference type="EMBL" id="KAK6786842.1"/>
    </source>
</evidence>
<dbReference type="PANTHER" id="PTHR11558:SF53">
    <property type="entry name" value="PUTRESCINE N-METHYLTRANSFERASE 1"/>
    <property type="match status" value="1"/>
</dbReference>
<dbReference type="EMBL" id="JBANQN010000006">
    <property type="protein sequence ID" value="KAK6786842.1"/>
    <property type="molecule type" value="Genomic_DNA"/>
</dbReference>
<evidence type="ECO:0000256" key="2">
    <source>
        <dbReference type="ARBA" id="ARBA00022679"/>
    </source>
</evidence>
<proteinExistence type="inferred from homology"/>
<dbReference type="GO" id="GO:0005829">
    <property type="term" value="C:cytosol"/>
    <property type="evidence" value="ECO:0007669"/>
    <property type="project" value="TreeGrafter"/>
</dbReference>
<evidence type="ECO:0000259" key="5">
    <source>
        <dbReference type="PROSITE" id="PS51006"/>
    </source>
</evidence>
<dbReference type="NCBIfam" id="TIGR00417">
    <property type="entry name" value="speE"/>
    <property type="match status" value="1"/>
</dbReference>
<dbReference type="SUPFAM" id="SSF53335">
    <property type="entry name" value="S-adenosyl-L-methionine-dependent methyltransferases"/>
    <property type="match status" value="1"/>
</dbReference>
<dbReference type="InterPro" id="IPR037163">
    <property type="entry name" value="Spermidine_synt_N_sf"/>
</dbReference>
<dbReference type="Gene3D" id="3.40.50.150">
    <property type="entry name" value="Vaccinia Virus protein VP39"/>
    <property type="match status" value="1"/>
</dbReference>
<dbReference type="InterPro" id="IPR035246">
    <property type="entry name" value="Spermidine_synt_N"/>
</dbReference>
<dbReference type="InterPro" id="IPR030374">
    <property type="entry name" value="PABS"/>
</dbReference>
<dbReference type="Proteomes" id="UP001371456">
    <property type="component" value="Unassembled WGS sequence"/>
</dbReference>
<dbReference type="InterPro" id="IPR029063">
    <property type="entry name" value="SAM-dependent_MTases_sf"/>
</dbReference>
<gene>
    <name evidence="6" type="ORF">RDI58_015367</name>
</gene>
<dbReference type="Pfam" id="PF01564">
    <property type="entry name" value="Spermine_synth"/>
    <property type="match status" value="1"/>
</dbReference>
<evidence type="ECO:0000313" key="7">
    <source>
        <dbReference type="Proteomes" id="UP001371456"/>
    </source>
</evidence>
<dbReference type="NCBIfam" id="NF002010">
    <property type="entry name" value="PRK00811.1"/>
    <property type="match status" value="1"/>
</dbReference>
<feature type="active site" description="Proton acceptor" evidence="3">
    <location>
        <position position="181"/>
    </location>
</feature>
<comment type="caution">
    <text evidence="6">The sequence shown here is derived from an EMBL/GenBank/DDBJ whole genome shotgun (WGS) entry which is preliminary data.</text>
</comment>
<dbReference type="PANTHER" id="PTHR11558">
    <property type="entry name" value="SPERMIDINE/SPERMINE SYNTHASE"/>
    <property type="match status" value="1"/>
</dbReference>
<name>A0AAN8TKE0_SOLBU</name>